<organism evidence="4 5">
    <name type="scientific">Triparma columacea</name>
    <dbReference type="NCBI Taxonomy" id="722753"/>
    <lineage>
        <taxon>Eukaryota</taxon>
        <taxon>Sar</taxon>
        <taxon>Stramenopiles</taxon>
        <taxon>Ochrophyta</taxon>
        <taxon>Bolidophyceae</taxon>
        <taxon>Parmales</taxon>
        <taxon>Triparmaceae</taxon>
        <taxon>Triparma</taxon>
    </lineage>
</organism>
<keyword evidence="1" id="KW-0802">TPR repeat</keyword>
<dbReference type="OrthoDB" id="194579at2759"/>
<dbReference type="Proteomes" id="UP001165065">
    <property type="component" value="Unassembled WGS sequence"/>
</dbReference>
<dbReference type="Pfam" id="PF13424">
    <property type="entry name" value="TPR_12"/>
    <property type="match status" value="1"/>
</dbReference>
<feature type="region of interest" description="Disordered" evidence="2">
    <location>
        <begin position="1"/>
        <end position="43"/>
    </location>
</feature>
<keyword evidence="3" id="KW-1133">Transmembrane helix</keyword>
<evidence type="ECO:0000313" key="5">
    <source>
        <dbReference type="Proteomes" id="UP001165065"/>
    </source>
</evidence>
<keyword evidence="3" id="KW-0812">Transmembrane</keyword>
<evidence type="ECO:0000313" key="4">
    <source>
        <dbReference type="EMBL" id="GMI46029.1"/>
    </source>
</evidence>
<feature type="region of interest" description="Disordered" evidence="2">
    <location>
        <begin position="620"/>
        <end position="647"/>
    </location>
</feature>
<feature type="compositionally biased region" description="Basic residues" evidence="2">
    <location>
        <begin position="33"/>
        <end position="43"/>
    </location>
</feature>
<evidence type="ECO:0000256" key="1">
    <source>
        <dbReference type="PROSITE-ProRule" id="PRU00339"/>
    </source>
</evidence>
<gene>
    <name evidence="4" type="ORF">TrCOL_g12745</name>
</gene>
<dbReference type="AlphaFoldDB" id="A0A9W7LD07"/>
<feature type="region of interest" description="Disordered" evidence="2">
    <location>
        <begin position="652"/>
        <end position="671"/>
    </location>
</feature>
<name>A0A9W7LD07_9STRA</name>
<feature type="compositionally biased region" description="Acidic residues" evidence="2">
    <location>
        <begin position="652"/>
        <end position="662"/>
    </location>
</feature>
<evidence type="ECO:0000256" key="2">
    <source>
        <dbReference type="SAM" id="MobiDB-lite"/>
    </source>
</evidence>
<keyword evidence="3" id="KW-0472">Membrane</keyword>
<evidence type="ECO:0000256" key="3">
    <source>
        <dbReference type="SAM" id="Phobius"/>
    </source>
</evidence>
<sequence>MSSAPAAAPPPSSTTNSTSSKSQTGFWESYKDRQRRKKASTAARIRHRKNIDSKRRFITYKTWLLFWGLIFIWCINNFWYPFKNKYLMPAPPVDYLPFSSLQGDYDDFLGFDEDENEEESLRSLDPGEEDEIRGIVGRFQKGLEEMKGSLKESDSDIFKSSSDHMGTFHDIWNYTACQPECRRNSTYAVSKLLGHFGKAMSFLYNATSQTNSTSTSTSTSLTNATAVSPYAYAAHHFRKVIKASKYPQTQVPFQELNLNATFSALVLDAHFKLSDVYRICQHAKSACPKLEVLNQREGSLLESAKTYLLDSSPLTNHTNRPSDYSSLLRQLYEVSIELYDVVNASSFLDKFLLSSPEKELNSSERSALLTNLCVFELQRGMYYDARGSCQRAVELDPSSNTTLIMAADLEMLLGNYTFASVFYDRALKIANEEGGEGSFRATAQLSFQLGSALTLLGKHSEAEDYFKMAVGAHLRKRSPISPLSRDTPSYVNLGKQFLTTKREDQARGMFEKALELNSKLENPPPSSSWDFAIGLAYSAANAHNDAQAKYKKVLKSADEAWKKGDSSEYKHLASVVHTLPACPVVDHRMTDRALLALALRKNNATEAAIGKVHLLPEEMEEMEEFEEEEGEFEEEEGGGEEEEDKEWDIDGYEDDDREEEDGGAPTGRTLKKWVMKPRRGSKGGGIFVGTKDQIKKVIEQQEYMKENHFVASEYLDNAFLTRKGGSPTSLTAFTMLSNSWPLPRVYVHKLSVKVNSAPYTTFFQWIEDLTDGSSEDGFLDEVDINVNGNAFDEDEDQDDLLKKMRHQNLNNLWTQSLRNIASCFESSLKAEVRNFVKMEKKMMKMKKKEEEEGGEGGEGKGGGQKSAAEAALPLWKKYHAESSMCRQRTIYGVDMIIGHGNEEKLGLLGKAKTRVIDIDRNVDIEYSWKAQENNTIWRTRDTLVMMAGDAVDRSQLELIKNKYIAPDAVVEKKLSNRLSWAIQKLTKELCPLLYKERTEANIAKNYEEKAMTNFEEFECDQEKLGYFASELAVATMEYERKVGWVLAYPLKEAKPRKRKQKDGKDVEDMLADGIVVRNLFVKWVRDHEKEKDKRERKRRQGS</sequence>
<dbReference type="EMBL" id="BRYA01000276">
    <property type="protein sequence ID" value="GMI46029.1"/>
    <property type="molecule type" value="Genomic_DNA"/>
</dbReference>
<feature type="region of interest" description="Disordered" evidence="2">
    <location>
        <begin position="845"/>
        <end position="866"/>
    </location>
</feature>
<dbReference type="SMART" id="SM00028">
    <property type="entry name" value="TPR"/>
    <property type="match status" value="4"/>
</dbReference>
<dbReference type="PROSITE" id="PS50005">
    <property type="entry name" value="TPR"/>
    <property type="match status" value="1"/>
</dbReference>
<keyword evidence="5" id="KW-1185">Reference proteome</keyword>
<feature type="repeat" description="TPR" evidence="1">
    <location>
        <begin position="487"/>
        <end position="520"/>
    </location>
</feature>
<dbReference type="InterPro" id="IPR011990">
    <property type="entry name" value="TPR-like_helical_dom_sf"/>
</dbReference>
<feature type="compositionally biased region" description="Low complexity" evidence="2">
    <location>
        <begin position="13"/>
        <end position="24"/>
    </location>
</feature>
<feature type="transmembrane region" description="Helical" evidence="3">
    <location>
        <begin position="63"/>
        <end position="82"/>
    </location>
</feature>
<proteinExistence type="predicted"/>
<accession>A0A9W7LD07</accession>
<dbReference type="InterPro" id="IPR019734">
    <property type="entry name" value="TPR_rpt"/>
</dbReference>
<comment type="caution">
    <text evidence="4">The sequence shown here is derived from an EMBL/GenBank/DDBJ whole genome shotgun (WGS) entry which is preliminary data.</text>
</comment>
<dbReference type="SUPFAM" id="SSF48452">
    <property type="entry name" value="TPR-like"/>
    <property type="match status" value="1"/>
</dbReference>
<reference evidence="5" key="1">
    <citation type="journal article" date="2023" name="Commun. Biol.">
        <title>Genome analysis of Parmales, the sister group of diatoms, reveals the evolutionary specialization of diatoms from phago-mixotrophs to photoautotrophs.</title>
        <authorList>
            <person name="Ban H."/>
            <person name="Sato S."/>
            <person name="Yoshikawa S."/>
            <person name="Yamada K."/>
            <person name="Nakamura Y."/>
            <person name="Ichinomiya M."/>
            <person name="Sato N."/>
            <person name="Blanc-Mathieu R."/>
            <person name="Endo H."/>
            <person name="Kuwata A."/>
            <person name="Ogata H."/>
        </authorList>
    </citation>
    <scope>NUCLEOTIDE SEQUENCE [LARGE SCALE GENOMIC DNA]</scope>
</reference>
<dbReference type="Gene3D" id="1.25.40.10">
    <property type="entry name" value="Tetratricopeptide repeat domain"/>
    <property type="match status" value="1"/>
</dbReference>
<protein>
    <submittedName>
        <fullName evidence="4">Uncharacterized protein</fullName>
    </submittedName>
</protein>